<evidence type="ECO:0000259" key="10">
    <source>
        <dbReference type="PROSITE" id="PS51194"/>
    </source>
</evidence>
<evidence type="ECO:0000256" key="8">
    <source>
        <dbReference type="SAM" id="MobiDB-lite"/>
    </source>
</evidence>
<dbReference type="PROSITE" id="PS00039">
    <property type="entry name" value="DEAD_ATP_HELICASE"/>
    <property type="match status" value="1"/>
</dbReference>
<dbReference type="OrthoDB" id="196131at2759"/>
<feature type="short sequence motif" description="Q motif" evidence="7">
    <location>
        <begin position="270"/>
        <end position="298"/>
    </location>
</feature>
<gene>
    <name evidence="12" type="ORF">DME_LOCUS2843</name>
</gene>
<dbReference type="PROSITE" id="PS51194">
    <property type="entry name" value="HELICASE_CTER"/>
    <property type="match status" value="1"/>
</dbReference>
<evidence type="ECO:0000256" key="2">
    <source>
        <dbReference type="ARBA" id="ARBA00022741"/>
    </source>
</evidence>
<dbReference type="EC" id="3.6.4.13" evidence="1"/>
<dbReference type="Pfam" id="PF00270">
    <property type="entry name" value="DEAD"/>
    <property type="match status" value="1"/>
</dbReference>
<dbReference type="SMART" id="SM00487">
    <property type="entry name" value="DEXDc"/>
    <property type="match status" value="1"/>
</dbReference>
<dbReference type="Proteomes" id="UP000274756">
    <property type="component" value="Unassembled WGS sequence"/>
</dbReference>
<reference evidence="12 14" key="2">
    <citation type="submission" date="2018-11" db="EMBL/GenBank/DDBJ databases">
        <authorList>
            <consortium name="Pathogen Informatics"/>
        </authorList>
    </citation>
    <scope>NUCLEOTIDE SEQUENCE [LARGE SCALE GENOMIC DNA]</scope>
</reference>
<dbReference type="InterPro" id="IPR000629">
    <property type="entry name" value="RNA-helicase_DEAD-box_CS"/>
</dbReference>
<evidence type="ECO:0000256" key="4">
    <source>
        <dbReference type="ARBA" id="ARBA00022806"/>
    </source>
</evidence>
<name>A0A158Q647_DRAME</name>
<feature type="region of interest" description="Disordered" evidence="8">
    <location>
        <begin position="1"/>
        <end position="20"/>
    </location>
</feature>
<dbReference type="PANTHER" id="PTHR47958">
    <property type="entry name" value="ATP-DEPENDENT RNA HELICASE DBP3"/>
    <property type="match status" value="1"/>
</dbReference>
<evidence type="ECO:0000256" key="7">
    <source>
        <dbReference type="PROSITE-ProRule" id="PRU00552"/>
    </source>
</evidence>
<dbReference type="SMART" id="SM00490">
    <property type="entry name" value="HELICc"/>
    <property type="match status" value="1"/>
</dbReference>
<dbReference type="GO" id="GO:0003676">
    <property type="term" value="F:nucleic acid binding"/>
    <property type="evidence" value="ECO:0007669"/>
    <property type="project" value="InterPro"/>
</dbReference>
<dbReference type="EMBL" id="UYYG01000084">
    <property type="protein sequence ID" value="VDN52870.1"/>
    <property type="molecule type" value="Genomic_DNA"/>
</dbReference>
<dbReference type="InterPro" id="IPR027417">
    <property type="entry name" value="P-loop_NTPase"/>
</dbReference>
<dbReference type="AlphaFoldDB" id="A0A158Q647"/>
<dbReference type="GO" id="GO:0043186">
    <property type="term" value="C:P granule"/>
    <property type="evidence" value="ECO:0007669"/>
    <property type="project" value="UniProtKB-ARBA"/>
</dbReference>
<evidence type="ECO:0000256" key="1">
    <source>
        <dbReference type="ARBA" id="ARBA00012552"/>
    </source>
</evidence>
<dbReference type="Pfam" id="PF00271">
    <property type="entry name" value="Helicase_C"/>
    <property type="match status" value="1"/>
</dbReference>
<dbReference type="Gene3D" id="3.40.50.300">
    <property type="entry name" value="P-loop containing nucleotide triphosphate hydrolases"/>
    <property type="match status" value="2"/>
</dbReference>
<dbReference type="CDD" id="cd18787">
    <property type="entry name" value="SF2_C_DEAD"/>
    <property type="match status" value="1"/>
</dbReference>
<organism evidence="13 15">
    <name type="scientific">Dracunculus medinensis</name>
    <name type="common">Guinea worm</name>
    <dbReference type="NCBI Taxonomy" id="318479"/>
    <lineage>
        <taxon>Eukaryota</taxon>
        <taxon>Metazoa</taxon>
        <taxon>Ecdysozoa</taxon>
        <taxon>Nematoda</taxon>
        <taxon>Chromadorea</taxon>
        <taxon>Rhabditida</taxon>
        <taxon>Spirurina</taxon>
        <taxon>Dracunculoidea</taxon>
        <taxon>Dracunculidae</taxon>
        <taxon>Dracunculus</taxon>
    </lineage>
</organism>
<evidence type="ECO:0000313" key="15">
    <source>
        <dbReference type="WBParaSite" id="DME_0000906901-mRNA-1"/>
    </source>
</evidence>
<dbReference type="WBParaSite" id="DME_0000906901-mRNA-1">
    <property type="protein sequence ID" value="DME_0000906901-mRNA-1"/>
    <property type="gene ID" value="DME_0000906901"/>
</dbReference>
<reference evidence="15" key="1">
    <citation type="submission" date="2016-04" db="UniProtKB">
        <authorList>
            <consortium name="WormBaseParasite"/>
        </authorList>
    </citation>
    <scope>IDENTIFICATION</scope>
</reference>
<dbReference type="FunFam" id="3.40.50.300:FF:000079">
    <property type="entry name" value="probable ATP-dependent RNA helicase DDX17"/>
    <property type="match status" value="1"/>
</dbReference>
<dbReference type="Proteomes" id="UP000038040">
    <property type="component" value="Unplaced"/>
</dbReference>
<evidence type="ECO:0000313" key="12">
    <source>
        <dbReference type="EMBL" id="VDN52870.1"/>
    </source>
</evidence>
<evidence type="ECO:0000259" key="9">
    <source>
        <dbReference type="PROSITE" id="PS51192"/>
    </source>
</evidence>
<feature type="domain" description="DEAD-box RNA helicase Q" evidence="11">
    <location>
        <begin position="270"/>
        <end position="298"/>
    </location>
</feature>
<dbReference type="PROSITE" id="PS51192">
    <property type="entry name" value="HELICASE_ATP_BIND_1"/>
    <property type="match status" value="1"/>
</dbReference>
<comment type="catalytic activity">
    <reaction evidence="6">
        <text>ATP + H2O = ADP + phosphate + H(+)</text>
        <dbReference type="Rhea" id="RHEA:13065"/>
        <dbReference type="ChEBI" id="CHEBI:15377"/>
        <dbReference type="ChEBI" id="CHEBI:15378"/>
        <dbReference type="ChEBI" id="CHEBI:30616"/>
        <dbReference type="ChEBI" id="CHEBI:43474"/>
        <dbReference type="ChEBI" id="CHEBI:456216"/>
        <dbReference type="EC" id="3.6.4.13"/>
    </reaction>
</comment>
<dbReference type="InterPro" id="IPR014001">
    <property type="entry name" value="Helicase_ATP-bd"/>
</dbReference>
<sequence>MWRPPINRLGYQRVDDKPEPTIRFASTSGFMGSVPPPPSLTTSNVAALATTSREMDKKKEEEYDALMSSCGANANAKSGPRKKRIYDDEYLEKDSDEELDYQPAPNSPSGNVIIQDDGEEDPLDAFMADVDKQANADKAASEMKDKERTMQIEKGLSVDEKKIKGLGRADIEEQDMQESFFNYMEEHKISSNEDENEYEYDEDGNIIWSWKKIIDPLSPVDHSSISYPTFNKDFYAEHEQIKSLSSLKVFELRNRLNLKVAGFNVPKPVTSFAHFGFDELLMNAIRKSEYEHPTAIQAQAIPACLSGRDVLGIAKTGSGKTVTYLWPAIIHIMDQPDLQDGDGPIALIVVPTRELALQVYQESKRFCKVYNITSVCAYGGGNKWEQQNALKEGAELVIATPGRIIDLVKIDATNFRRVTFLVFDEADRMFDMGFETQVKSISDHIRPDRQCLMFSATFKTKVERLAREALRDPVRIVEGEIGEANTDVIQTIEILPNVEAKWAWLLKRLVEFCSKGKVLIFVTRKQNAEEVAQRLRVKDYVLVLLHGDMLQAERNEKLYRFRKDIPIMVATDVAARGLDIPEIRTVINYDLARDIDTHVHRIGRTGRAGEKGWAYTLITSNDVEMAGHLVQNLESVNQPVPEALMKLAMKSLWFRNARENEHGGAKVRQRLGLGYKPKVKTGVSQTGATNRALSFEIDKSKTKSVLDAAKVSDGSTNRFQAVKAAYKSSFQSTFRASSNDEWAQSRTPATDPRPEWKRKLDEAAAAFLCFGLARFNQLYYLGEKHGDKYDSISFGSKKRSRWQ</sequence>
<proteinExistence type="predicted"/>
<dbReference type="PROSITE" id="PS51195">
    <property type="entry name" value="Q_MOTIF"/>
    <property type="match status" value="1"/>
</dbReference>
<dbReference type="GO" id="GO:0003724">
    <property type="term" value="F:RNA helicase activity"/>
    <property type="evidence" value="ECO:0007669"/>
    <property type="project" value="UniProtKB-EC"/>
</dbReference>
<dbReference type="STRING" id="318479.A0A158Q647"/>
<dbReference type="InterPro" id="IPR001650">
    <property type="entry name" value="Helicase_C-like"/>
</dbReference>
<dbReference type="InterPro" id="IPR014014">
    <property type="entry name" value="RNA_helicase_DEAD_Q_motif"/>
</dbReference>
<evidence type="ECO:0000313" key="13">
    <source>
        <dbReference type="Proteomes" id="UP000038040"/>
    </source>
</evidence>
<evidence type="ECO:0000313" key="14">
    <source>
        <dbReference type="Proteomes" id="UP000274756"/>
    </source>
</evidence>
<feature type="domain" description="Helicase ATP-binding" evidence="9">
    <location>
        <begin position="301"/>
        <end position="476"/>
    </location>
</feature>
<feature type="domain" description="Helicase C-terminal" evidence="10">
    <location>
        <begin position="505"/>
        <end position="648"/>
    </location>
</feature>
<evidence type="ECO:0000256" key="3">
    <source>
        <dbReference type="ARBA" id="ARBA00022801"/>
    </source>
</evidence>
<keyword evidence="3" id="KW-0378">Hydrolase</keyword>
<evidence type="ECO:0000259" key="11">
    <source>
        <dbReference type="PROSITE" id="PS51195"/>
    </source>
</evidence>
<protein>
    <recommendedName>
        <fullName evidence="1">RNA helicase</fullName>
        <ecNumber evidence="1">3.6.4.13</ecNumber>
    </recommendedName>
</protein>
<keyword evidence="4" id="KW-0347">Helicase</keyword>
<evidence type="ECO:0000256" key="5">
    <source>
        <dbReference type="ARBA" id="ARBA00022840"/>
    </source>
</evidence>
<keyword evidence="2" id="KW-0547">Nucleotide-binding</keyword>
<dbReference type="CDD" id="cd17952">
    <property type="entry name" value="DEADc_DDX42"/>
    <property type="match status" value="1"/>
</dbReference>
<dbReference type="SUPFAM" id="SSF52540">
    <property type="entry name" value="P-loop containing nucleoside triphosphate hydrolases"/>
    <property type="match status" value="2"/>
</dbReference>
<keyword evidence="14" id="KW-1185">Reference proteome</keyword>
<evidence type="ECO:0000256" key="6">
    <source>
        <dbReference type="ARBA" id="ARBA00047984"/>
    </source>
</evidence>
<dbReference type="GO" id="GO:0005524">
    <property type="term" value="F:ATP binding"/>
    <property type="evidence" value="ECO:0007669"/>
    <property type="project" value="UniProtKB-KW"/>
</dbReference>
<dbReference type="InterPro" id="IPR011545">
    <property type="entry name" value="DEAD/DEAH_box_helicase_dom"/>
</dbReference>
<keyword evidence="5" id="KW-0067">ATP-binding</keyword>
<dbReference type="GO" id="GO:0016787">
    <property type="term" value="F:hydrolase activity"/>
    <property type="evidence" value="ECO:0007669"/>
    <property type="project" value="UniProtKB-KW"/>
</dbReference>
<accession>A0A158Q647</accession>